<proteinExistence type="predicted"/>
<feature type="coiled-coil region" evidence="1">
    <location>
        <begin position="42"/>
        <end position="69"/>
    </location>
</feature>
<reference evidence="3 4" key="1">
    <citation type="submission" date="2019-03" db="EMBL/GenBank/DDBJ databases">
        <title>Single cell metagenomics reveals metabolic interactions within the superorganism composed of flagellate Streblomastix strix and complex community of Bacteroidetes bacteria on its surface.</title>
        <authorList>
            <person name="Treitli S.C."/>
            <person name="Kolisko M."/>
            <person name="Husnik F."/>
            <person name="Keeling P."/>
            <person name="Hampl V."/>
        </authorList>
    </citation>
    <scope>NUCLEOTIDE SEQUENCE [LARGE SCALE GENOMIC DNA]</scope>
    <source>
        <strain evidence="3">ST1C</strain>
    </source>
</reference>
<evidence type="ECO:0000256" key="2">
    <source>
        <dbReference type="SAM" id="MobiDB-lite"/>
    </source>
</evidence>
<name>A0A5J4XA79_9EUKA</name>
<dbReference type="AlphaFoldDB" id="A0A5J4XA79"/>
<gene>
    <name evidence="3" type="ORF">EZS28_000386</name>
</gene>
<feature type="compositionally biased region" description="Polar residues" evidence="2">
    <location>
        <begin position="100"/>
        <end position="121"/>
    </location>
</feature>
<comment type="caution">
    <text evidence="3">The sequence shown here is derived from an EMBL/GenBank/DDBJ whole genome shotgun (WGS) entry which is preliminary data.</text>
</comment>
<feature type="region of interest" description="Disordered" evidence="2">
    <location>
        <begin position="99"/>
        <end position="121"/>
    </location>
</feature>
<dbReference type="Proteomes" id="UP000324800">
    <property type="component" value="Unassembled WGS sequence"/>
</dbReference>
<dbReference type="EMBL" id="SNRW01000030">
    <property type="protein sequence ID" value="KAA6404084.1"/>
    <property type="molecule type" value="Genomic_DNA"/>
</dbReference>
<evidence type="ECO:0000256" key="1">
    <source>
        <dbReference type="SAM" id="Coils"/>
    </source>
</evidence>
<organism evidence="3 4">
    <name type="scientific">Streblomastix strix</name>
    <dbReference type="NCBI Taxonomy" id="222440"/>
    <lineage>
        <taxon>Eukaryota</taxon>
        <taxon>Metamonada</taxon>
        <taxon>Preaxostyla</taxon>
        <taxon>Oxymonadida</taxon>
        <taxon>Streblomastigidae</taxon>
        <taxon>Streblomastix</taxon>
    </lineage>
</organism>
<accession>A0A5J4XA79</accession>
<protein>
    <submittedName>
        <fullName evidence="3">Uncharacterized protein</fullName>
    </submittedName>
</protein>
<sequence length="121" mass="14363">MKEMEQCLWNRQPVTLQMKELEQYVGNHQPLTLQMKKNKLYIDKQRIKIDRLEQNIENSIQRSKLYQKDNHIANTSEHTKSQQPVPIGKVIQNHRVGTPEQLNWNDTEQNSLTTVQQVKDN</sequence>
<keyword evidence="1" id="KW-0175">Coiled coil</keyword>
<evidence type="ECO:0000313" key="4">
    <source>
        <dbReference type="Proteomes" id="UP000324800"/>
    </source>
</evidence>
<evidence type="ECO:0000313" key="3">
    <source>
        <dbReference type="EMBL" id="KAA6404084.1"/>
    </source>
</evidence>